<feature type="transmembrane region" description="Helical" evidence="6">
    <location>
        <begin position="91"/>
        <end position="111"/>
    </location>
</feature>
<feature type="transmembrane region" description="Helical" evidence="6">
    <location>
        <begin position="60"/>
        <end position="79"/>
    </location>
</feature>
<dbReference type="GO" id="GO:0022857">
    <property type="term" value="F:transmembrane transporter activity"/>
    <property type="evidence" value="ECO:0007669"/>
    <property type="project" value="InterPro"/>
</dbReference>
<dbReference type="InterPro" id="IPR011701">
    <property type="entry name" value="MFS"/>
</dbReference>
<evidence type="ECO:0000313" key="8">
    <source>
        <dbReference type="Proteomes" id="UP000070700"/>
    </source>
</evidence>
<keyword evidence="2" id="KW-0813">Transport</keyword>
<feature type="transmembrane region" description="Helical" evidence="6">
    <location>
        <begin position="439"/>
        <end position="459"/>
    </location>
</feature>
<name>A0A194XVW9_MOLSC</name>
<dbReference type="RefSeq" id="XP_018078636.1">
    <property type="nucleotide sequence ID" value="XM_018216609.1"/>
</dbReference>
<dbReference type="Pfam" id="PF07690">
    <property type="entry name" value="MFS_1"/>
    <property type="match status" value="1"/>
</dbReference>
<dbReference type="AlphaFoldDB" id="A0A194XVW9"/>
<dbReference type="GO" id="GO:0005886">
    <property type="term" value="C:plasma membrane"/>
    <property type="evidence" value="ECO:0007669"/>
    <property type="project" value="TreeGrafter"/>
</dbReference>
<sequence>MLIPRPSDDPRDPLNWPMRRKILIVATLCLATFAGFSGGLSLQLVPAPQSKLYGVTTTQMAYQNSCAQGGMAGGGFLFFPLARKFGRSSAIFWSLFGLMASQIWAVCMTSSGDYSSYLGSRFLAGFFGTVTGILGPRILIDMFFLHQRGRAFTAFHFWFDFGTVAGPTVGAFVASGRSWTATVWYAFALATFAFIMCFFFLHETAWDRELGAINQTPPKGFVANRIATFFPGTKVAPAISWLGFLEVAGRPFIVAFTPVTIILGCFTLVSFGMYVAMNSITPVWLQKPEKVGGYGFTSHQNALFSFTHWIGVSLAWLYGQLVSDRLPLWICSRRGGTWKPEYRLHALWFPALLCNPIGLGVFGLALHSHLHWIVLAVAQVLVTFGSLSCTPITVNYACEIFTPAPAEVAIILNLYRLAYGLSIAFYINPWVDLMGFNWAYGMMAFLQATSFGFVGLLMWKGHEIREWKLGGLLRSEEGECVIDEKHSVGVEA</sequence>
<gene>
    <name evidence="7" type="ORF">LY89DRAFT_693006</name>
</gene>
<evidence type="ECO:0000256" key="1">
    <source>
        <dbReference type="ARBA" id="ARBA00004141"/>
    </source>
</evidence>
<reference evidence="7 8" key="1">
    <citation type="submission" date="2015-10" db="EMBL/GenBank/DDBJ databases">
        <title>Full genome of DAOMC 229536 Phialocephala scopiformis, a fungal endophyte of spruce producing the potent anti-insectan compound rugulosin.</title>
        <authorList>
            <consortium name="DOE Joint Genome Institute"/>
            <person name="Walker A.K."/>
            <person name="Frasz S.L."/>
            <person name="Seifert K.A."/>
            <person name="Miller J.D."/>
            <person name="Mondo S.J."/>
            <person name="Labutti K."/>
            <person name="Lipzen A."/>
            <person name="Dockter R."/>
            <person name="Kennedy M."/>
            <person name="Grigoriev I.V."/>
            <person name="Spatafora J.W."/>
        </authorList>
    </citation>
    <scope>NUCLEOTIDE SEQUENCE [LARGE SCALE GENOMIC DNA]</scope>
    <source>
        <strain evidence="7 8">CBS 120377</strain>
    </source>
</reference>
<dbReference type="EMBL" id="KQ947404">
    <property type="protein sequence ID" value="KUJ24281.1"/>
    <property type="molecule type" value="Genomic_DNA"/>
</dbReference>
<keyword evidence="5 6" id="KW-0472">Membrane</keyword>
<organism evidence="7 8">
    <name type="scientific">Mollisia scopiformis</name>
    <name type="common">Conifer needle endophyte fungus</name>
    <name type="synonym">Phialocephala scopiformis</name>
    <dbReference type="NCBI Taxonomy" id="149040"/>
    <lineage>
        <taxon>Eukaryota</taxon>
        <taxon>Fungi</taxon>
        <taxon>Dikarya</taxon>
        <taxon>Ascomycota</taxon>
        <taxon>Pezizomycotina</taxon>
        <taxon>Leotiomycetes</taxon>
        <taxon>Helotiales</taxon>
        <taxon>Mollisiaceae</taxon>
        <taxon>Mollisia</taxon>
    </lineage>
</organism>
<dbReference type="Gene3D" id="1.20.1250.20">
    <property type="entry name" value="MFS general substrate transporter like domains"/>
    <property type="match status" value="1"/>
</dbReference>
<protein>
    <submittedName>
        <fullName evidence="7">MFS multidrug transporter-like protein</fullName>
    </submittedName>
</protein>
<dbReference type="SUPFAM" id="SSF103473">
    <property type="entry name" value="MFS general substrate transporter"/>
    <property type="match status" value="1"/>
</dbReference>
<feature type="transmembrane region" description="Helical" evidence="6">
    <location>
        <begin position="252"/>
        <end position="277"/>
    </location>
</feature>
<proteinExistence type="predicted"/>
<dbReference type="KEGG" id="psco:LY89DRAFT_693006"/>
<evidence type="ECO:0000256" key="3">
    <source>
        <dbReference type="ARBA" id="ARBA00022692"/>
    </source>
</evidence>
<feature type="transmembrane region" description="Helical" evidence="6">
    <location>
        <begin position="123"/>
        <end position="145"/>
    </location>
</feature>
<keyword evidence="8" id="KW-1185">Reference proteome</keyword>
<dbReference type="PANTHER" id="PTHR23502:SF132">
    <property type="entry name" value="POLYAMINE TRANSPORTER 2-RELATED"/>
    <property type="match status" value="1"/>
</dbReference>
<feature type="transmembrane region" description="Helical" evidence="6">
    <location>
        <begin position="344"/>
        <end position="366"/>
    </location>
</feature>
<evidence type="ECO:0000313" key="7">
    <source>
        <dbReference type="EMBL" id="KUJ24281.1"/>
    </source>
</evidence>
<evidence type="ECO:0000256" key="4">
    <source>
        <dbReference type="ARBA" id="ARBA00022989"/>
    </source>
</evidence>
<dbReference type="OrthoDB" id="2533084at2759"/>
<feature type="transmembrane region" description="Helical" evidence="6">
    <location>
        <begin position="21"/>
        <end position="40"/>
    </location>
</feature>
<feature type="transmembrane region" description="Helical" evidence="6">
    <location>
        <begin position="372"/>
        <end position="396"/>
    </location>
</feature>
<feature type="transmembrane region" description="Helical" evidence="6">
    <location>
        <begin position="157"/>
        <end position="176"/>
    </location>
</feature>
<evidence type="ECO:0000256" key="2">
    <source>
        <dbReference type="ARBA" id="ARBA00022448"/>
    </source>
</evidence>
<dbReference type="PANTHER" id="PTHR23502">
    <property type="entry name" value="MAJOR FACILITATOR SUPERFAMILY"/>
    <property type="match status" value="1"/>
</dbReference>
<feature type="transmembrane region" description="Helical" evidence="6">
    <location>
        <begin position="408"/>
        <end position="427"/>
    </location>
</feature>
<keyword evidence="3 6" id="KW-0812">Transmembrane</keyword>
<evidence type="ECO:0000256" key="6">
    <source>
        <dbReference type="SAM" id="Phobius"/>
    </source>
</evidence>
<feature type="transmembrane region" description="Helical" evidence="6">
    <location>
        <begin position="182"/>
        <end position="201"/>
    </location>
</feature>
<dbReference type="Proteomes" id="UP000070700">
    <property type="component" value="Unassembled WGS sequence"/>
</dbReference>
<dbReference type="GeneID" id="28826335"/>
<comment type="subcellular location">
    <subcellularLocation>
        <location evidence="1">Membrane</location>
        <topology evidence="1">Multi-pass membrane protein</topology>
    </subcellularLocation>
</comment>
<evidence type="ECO:0000256" key="5">
    <source>
        <dbReference type="ARBA" id="ARBA00023136"/>
    </source>
</evidence>
<dbReference type="InParanoid" id="A0A194XVW9"/>
<accession>A0A194XVW9</accession>
<keyword evidence="4 6" id="KW-1133">Transmembrane helix</keyword>
<dbReference type="InterPro" id="IPR036259">
    <property type="entry name" value="MFS_trans_sf"/>
</dbReference>